<evidence type="ECO:0000313" key="3">
    <source>
        <dbReference type="Proteomes" id="UP000014974"/>
    </source>
</evidence>
<keyword evidence="1" id="KW-0812">Transmembrane</keyword>
<evidence type="ECO:0000313" key="2">
    <source>
        <dbReference type="EMBL" id="EPR71655.1"/>
    </source>
</evidence>
<feature type="transmembrane region" description="Helical" evidence="1">
    <location>
        <begin position="6"/>
        <end position="24"/>
    </location>
</feature>
<organism evidence="2 3">
    <name type="scientific">Cyclobacterium qasimii M12-11B</name>
    <dbReference type="NCBI Taxonomy" id="641524"/>
    <lineage>
        <taxon>Bacteria</taxon>
        <taxon>Pseudomonadati</taxon>
        <taxon>Bacteroidota</taxon>
        <taxon>Cytophagia</taxon>
        <taxon>Cytophagales</taxon>
        <taxon>Cyclobacteriaceae</taxon>
        <taxon>Cyclobacterium</taxon>
    </lineage>
</organism>
<keyword evidence="1" id="KW-1133">Transmembrane helix</keyword>
<dbReference type="EMBL" id="ATNM01000004">
    <property type="protein sequence ID" value="EPR71655.1"/>
    <property type="molecule type" value="Genomic_DNA"/>
</dbReference>
<accession>S7VN89</accession>
<comment type="caution">
    <text evidence="2">The sequence shown here is derived from an EMBL/GenBank/DDBJ whole genome shotgun (WGS) entry which is preliminary data.</text>
</comment>
<sequence>MNRNKLIFLIFGIVFLAIMLWIGYDMSSKTTFPGSKPNLKERIENE</sequence>
<evidence type="ECO:0000256" key="1">
    <source>
        <dbReference type="SAM" id="Phobius"/>
    </source>
</evidence>
<dbReference type="Proteomes" id="UP000014974">
    <property type="component" value="Unassembled WGS sequence"/>
</dbReference>
<proteinExistence type="predicted"/>
<keyword evidence="1" id="KW-0472">Membrane</keyword>
<gene>
    <name evidence="2" type="ORF">ADICYQ_0126</name>
</gene>
<name>S7VN89_9BACT</name>
<dbReference type="PATRIC" id="fig|641524.5.peg.124"/>
<reference evidence="2 3" key="1">
    <citation type="journal article" date="2013" name="Genome Announc.">
        <title>Draft Genome Sequence of Cyclobacterium qasimii Strain M12-11BT, Isolated from Arctic Marine Sediment.</title>
        <authorList>
            <person name="Shivaji S."/>
            <person name="Ara S."/>
            <person name="Singh A."/>
            <person name="Kumar Pinnaka A."/>
        </authorList>
    </citation>
    <scope>NUCLEOTIDE SEQUENCE [LARGE SCALE GENOMIC DNA]</scope>
    <source>
        <strain evidence="2 3">M12-11B</strain>
    </source>
</reference>
<dbReference type="AlphaFoldDB" id="S7VN89"/>
<dbReference type="STRING" id="641524.ADICYQ_0126"/>
<protein>
    <submittedName>
        <fullName evidence="2">Uncharacterized protein</fullName>
    </submittedName>
</protein>